<comment type="caution">
    <text evidence="9">The sequence shown here is derived from an EMBL/GenBank/DDBJ whole genome shotgun (WGS) entry which is preliminary data.</text>
</comment>
<dbReference type="PROSITE" id="PS00108">
    <property type="entry name" value="PROTEIN_KINASE_ST"/>
    <property type="match status" value="1"/>
</dbReference>
<dbReference type="FunFam" id="3.30.200.20:FF:000042">
    <property type="entry name" value="Aurora kinase A"/>
    <property type="match status" value="1"/>
</dbReference>
<comment type="catalytic activity">
    <reaction evidence="5">
        <text>L-seryl-[protein] + ATP = O-phospho-L-seryl-[protein] + ADP + H(+)</text>
        <dbReference type="Rhea" id="RHEA:17989"/>
        <dbReference type="Rhea" id="RHEA-COMP:9863"/>
        <dbReference type="Rhea" id="RHEA-COMP:11604"/>
        <dbReference type="ChEBI" id="CHEBI:15378"/>
        <dbReference type="ChEBI" id="CHEBI:29999"/>
        <dbReference type="ChEBI" id="CHEBI:30616"/>
        <dbReference type="ChEBI" id="CHEBI:83421"/>
        <dbReference type="ChEBI" id="CHEBI:456216"/>
        <dbReference type="EC" id="2.7.11.1"/>
    </reaction>
</comment>
<dbReference type="GO" id="GO:0035556">
    <property type="term" value="P:intracellular signal transduction"/>
    <property type="evidence" value="ECO:0007669"/>
    <property type="project" value="TreeGrafter"/>
</dbReference>
<dbReference type="GO" id="GO:0004674">
    <property type="term" value="F:protein serine/threonine kinase activity"/>
    <property type="evidence" value="ECO:0007669"/>
    <property type="project" value="UniProtKB-KW"/>
</dbReference>
<feature type="binding site" evidence="6">
    <location>
        <position position="48"/>
    </location>
    <ligand>
        <name>ATP</name>
        <dbReference type="ChEBI" id="CHEBI:30616"/>
    </ligand>
</feature>
<protein>
    <recommendedName>
        <fullName evidence="1">non-specific serine/threonine protein kinase</fullName>
        <ecNumber evidence="1">2.7.11.1</ecNumber>
    </recommendedName>
</protein>
<evidence type="ECO:0000256" key="6">
    <source>
        <dbReference type="PROSITE-ProRule" id="PRU10141"/>
    </source>
</evidence>
<dbReference type="OrthoDB" id="68483at2759"/>
<evidence type="ECO:0000256" key="2">
    <source>
        <dbReference type="ARBA" id="ARBA00022741"/>
    </source>
</evidence>
<dbReference type="InterPro" id="IPR011009">
    <property type="entry name" value="Kinase-like_dom_sf"/>
</dbReference>
<evidence type="ECO:0000256" key="5">
    <source>
        <dbReference type="ARBA" id="ARBA00048679"/>
    </source>
</evidence>
<keyword evidence="7" id="KW-0723">Serine/threonine-protein kinase</keyword>
<evidence type="ECO:0000313" key="9">
    <source>
        <dbReference type="EMBL" id="OHT09783.1"/>
    </source>
</evidence>
<keyword evidence="9" id="KW-0418">Kinase</keyword>
<dbReference type="GO" id="GO:0005737">
    <property type="term" value="C:cytoplasm"/>
    <property type="evidence" value="ECO:0007669"/>
    <property type="project" value="TreeGrafter"/>
</dbReference>
<keyword evidence="2 6" id="KW-0547">Nucleotide-binding</keyword>
<dbReference type="GO" id="GO:0005524">
    <property type="term" value="F:ATP binding"/>
    <property type="evidence" value="ECO:0007669"/>
    <property type="project" value="UniProtKB-UniRule"/>
</dbReference>
<name>A0A1J4KEC5_9EUKA</name>
<dbReference type="VEuPathDB" id="TrichDB:TRFO_21215"/>
<dbReference type="AlphaFoldDB" id="A0A1J4KEC5"/>
<feature type="domain" description="Protein kinase" evidence="8">
    <location>
        <begin position="14"/>
        <end position="267"/>
    </location>
</feature>
<dbReference type="Proteomes" id="UP000179807">
    <property type="component" value="Unassembled WGS sequence"/>
</dbReference>
<evidence type="ECO:0000256" key="4">
    <source>
        <dbReference type="ARBA" id="ARBA00047899"/>
    </source>
</evidence>
<dbReference type="SMART" id="SM00220">
    <property type="entry name" value="S_TKc"/>
    <property type="match status" value="1"/>
</dbReference>
<keyword evidence="3 6" id="KW-0067">ATP-binding</keyword>
<accession>A0A1J4KEC5</accession>
<evidence type="ECO:0000256" key="7">
    <source>
        <dbReference type="RuleBase" id="RU000304"/>
    </source>
</evidence>
<keyword evidence="9" id="KW-0808">Transferase</keyword>
<dbReference type="GeneID" id="94836536"/>
<dbReference type="PANTHER" id="PTHR24346">
    <property type="entry name" value="MAP/MICROTUBULE AFFINITY-REGULATING KINASE"/>
    <property type="match status" value="1"/>
</dbReference>
<dbReference type="PROSITE" id="PS50011">
    <property type="entry name" value="PROTEIN_KINASE_DOM"/>
    <property type="match status" value="1"/>
</dbReference>
<sequence>MGDEVEAPQNIGPYILLEKVGSGAFATVYKALHSVTNITVALKVIAKKNLKNQNEFQLLQREVNLMKSMDHPFIASFYEVRTDDKNFYIAIEFVENGNLLDYVNNQRGLSEAQAKKIFYQLVSVLDYLHTEKHVAHRDLKAENVLLDRNFNIRLCDFGLSKAFSTDDPFLKTTCGSPAYVAPEVIKEKPYTSAADIWSAGVLLYAMVCATLPFNGDNITLMLQQIIRWNPPIPNSLSPELRALITRILIKEPRSRITINEIKGHPWLAEYEDSRLTSEDSGLLGSLKVMEVQALDTGVMSEMRIIGYDTGGLLQEVNSYQVTERTAAYKILKREKTIDEINAWQKSREMRCKQLQNTRLPMLYENAHSKSVDGRAQNGHNKNLFNKFEPGGKFRTIQTRVRKKVNEPKNPIILTPI</sequence>
<evidence type="ECO:0000259" key="8">
    <source>
        <dbReference type="PROSITE" id="PS50011"/>
    </source>
</evidence>
<organism evidence="9 10">
    <name type="scientific">Tritrichomonas foetus</name>
    <dbReference type="NCBI Taxonomy" id="1144522"/>
    <lineage>
        <taxon>Eukaryota</taxon>
        <taxon>Metamonada</taxon>
        <taxon>Parabasalia</taxon>
        <taxon>Tritrichomonadida</taxon>
        <taxon>Tritrichomonadidae</taxon>
        <taxon>Tritrichomonas</taxon>
    </lineage>
</organism>
<dbReference type="InterPro" id="IPR017441">
    <property type="entry name" value="Protein_kinase_ATP_BS"/>
</dbReference>
<dbReference type="Gene3D" id="1.10.510.10">
    <property type="entry name" value="Transferase(Phosphotransferase) domain 1"/>
    <property type="match status" value="1"/>
</dbReference>
<dbReference type="CDD" id="cd14003">
    <property type="entry name" value="STKc_AMPK-like"/>
    <property type="match status" value="1"/>
</dbReference>
<keyword evidence="10" id="KW-1185">Reference proteome</keyword>
<dbReference type="InterPro" id="IPR008271">
    <property type="entry name" value="Ser/Thr_kinase_AS"/>
</dbReference>
<gene>
    <name evidence="9" type="ORF">TRFO_21215</name>
</gene>
<comment type="catalytic activity">
    <reaction evidence="4">
        <text>L-threonyl-[protein] + ATP = O-phospho-L-threonyl-[protein] + ADP + H(+)</text>
        <dbReference type="Rhea" id="RHEA:46608"/>
        <dbReference type="Rhea" id="RHEA-COMP:11060"/>
        <dbReference type="Rhea" id="RHEA-COMP:11605"/>
        <dbReference type="ChEBI" id="CHEBI:15378"/>
        <dbReference type="ChEBI" id="CHEBI:30013"/>
        <dbReference type="ChEBI" id="CHEBI:30616"/>
        <dbReference type="ChEBI" id="CHEBI:61977"/>
        <dbReference type="ChEBI" id="CHEBI:456216"/>
        <dbReference type="EC" id="2.7.11.1"/>
    </reaction>
</comment>
<comment type="similarity">
    <text evidence="7">Belongs to the protein kinase superfamily.</text>
</comment>
<dbReference type="Pfam" id="PF00069">
    <property type="entry name" value="Pkinase"/>
    <property type="match status" value="1"/>
</dbReference>
<dbReference type="SUPFAM" id="SSF56112">
    <property type="entry name" value="Protein kinase-like (PK-like)"/>
    <property type="match status" value="1"/>
</dbReference>
<dbReference type="EC" id="2.7.11.1" evidence="1"/>
<reference evidence="9" key="1">
    <citation type="submission" date="2016-10" db="EMBL/GenBank/DDBJ databases">
        <authorList>
            <person name="Benchimol M."/>
            <person name="Almeida L.G."/>
            <person name="Vasconcelos A.T."/>
            <person name="Perreira-Neves A."/>
            <person name="Rosa I.A."/>
            <person name="Tasca T."/>
            <person name="Bogo M.R."/>
            <person name="de Souza W."/>
        </authorList>
    </citation>
    <scope>NUCLEOTIDE SEQUENCE [LARGE SCALE GENOMIC DNA]</scope>
    <source>
        <strain evidence="9">K</strain>
    </source>
</reference>
<proteinExistence type="inferred from homology"/>
<evidence type="ECO:0000256" key="1">
    <source>
        <dbReference type="ARBA" id="ARBA00012513"/>
    </source>
</evidence>
<dbReference type="PANTHER" id="PTHR24346:SF30">
    <property type="entry name" value="MATERNAL EMBRYONIC LEUCINE ZIPPER KINASE"/>
    <property type="match status" value="1"/>
</dbReference>
<evidence type="ECO:0000256" key="3">
    <source>
        <dbReference type="ARBA" id="ARBA00022840"/>
    </source>
</evidence>
<dbReference type="InterPro" id="IPR000719">
    <property type="entry name" value="Prot_kinase_dom"/>
</dbReference>
<dbReference type="RefSeq" id="XP_068362919.1">
    <property type="nucleotide sequence ID" value="XM_068501832.1"/>
</dbReference>
<dbReference type="EMBL" id="MLAK01000630">
    <property type="protein sequence ID" value="OHT09783.1"/>
    <property type="molecule type" value="Genomic_DNA"/>
</dbReference>
<evidence type="ECO:0000313" key="10">
    <source>
        <dbReference type="Proteomes" id="UP000179807"/>
    </source>
</evidence>
<dbReference type="PROSITE" id="PS00107">
    <property type="entry name" value="PROTEIN_KINASE_ATP"/>
    <property type="match status" value="1"/>
</dbReference>
<dbReference type="FunFam" id="1.10.510.10:FF:000592">
    <property type="entry name" value="CAMK family protein kinase"/>
    <property type="match status" value="1"/>
</dbReference>